<feature type="transmembrane region" description="Helical" evidence="1">
    <location>
        <begin position="218"/>
        <end position="240"/>
    </location>
</feature>
<feature type="transmembrane region" description="Helical" evidence="1">
    <location>
        <begin position="150"/>
        <end position="167"/>
    </location>
</feature>
<keyword evidence="1" id="KW-0812">Transmembrane</keyword>
<keyword evidence="1" id="KW-1133">Transmembrane helix</keyword>
<keyword evidence="3" id="KW-1185">Reference proteome</keyword>
<reference evidence="2" key="1">
    <citation type="submission" date="2023-08" db="EMBL/GenBank/DDBJ databases">
        <title>The draft genome of Tsukamurella strandjordii strain 050030.</title>
        <authorList>
            <person name="Zhao F."/>
            <person name="Feng Y."/>
            <person name="Zong Z."/>
        </authorList>
    </citation>
    <scope>NUCLEOTIDE SEQUENCE</scope>
    <source>
        <strain evidence="2">050030</strain>
    </source>
</reference>
<feature type="transmembrane region" description="Helical" evidence="1">
    <location>
        <begin position="179"/>
        <end position="198"/>
    </location>
</feature>
<protein>
    <submittedName>
        <fullName evidence="2">Uncharacterized protein</fullName>
    </submittedName>
</protein>
<dbReference type="EMBL" id="JAUTIX010000001">
    <property type="protein sequence ID" value="MDP0396382.1"/>
    <property type="molecule type" value="Genomic_DNA"/>
</dbReference>
<organism evidence="2 3">
    <name type="scientific">Tsukamurella strandjordii</name>
    <dbReference type="NCBI Taxonomy" id="147577"/>
    <lineage>
        <taxon>Bacteria</taxon>
        <taxon>Bacillati</taxon>
        <taxon>Actinomycetota</taxon>
        <taxon>Actinomycetes</taxon>
        <taxon>Mycobacteriales</taxon>
        <taxon>Tsukamurellaceae</taxon>
        <taxon>Tsukamurella</taxon>
    </lineage>
</organism>
<proteinExistence type="predicted"/>
<evidence type="ECO:0000313" key="3">
    <source>
        <dbReference type="Proteomes" id="UP001178281"/>
    </source>
</evidence>
<keyword evidence="1" id="KW-0472">Membrane</keyword>
<evidence type="ECO:0000313" key="2">
    <source>
        <dbReference type="EMBL" id="MDP0396382.1"/>
    </source>
</evidence>
<dbReference type="AlphaFoldDB" id="A0AA90SJP5"/>
<name>A0AA90SJP5_9ACTN</name>
<gene>
    <name evidence="2" type="ORF">Q7X28_00450</name>
</gene>
<evidence type="ECO:0000256" key="1">
    <source>
        <dbReference type="SAM" id="Phobius"/>
    </source>
</evidence>
<dbReference type="RefSeq" id="WP_305109954.1">
    <property type="nucleotide sequence ID" value="NZ_JAUTIX010000001.1"/>
</dbReference>
<feature type="transmembrane region" description="Helical" evidence="1">
    <location>
        <begin position="97"/>
        <end position="118"/>
    </location>
</feature>
<feature type="transmembrane region" description="Helical" evidence="1">
    <location>
        <begin position="72"/>
        <end position="90"/>
    </location>
</feature>
<dbReference type="Proteomes" id="UP001178281">
    <property type="component" value="Unassembled WGS sequence"/>
</dbReference>
<sequence length="348" mass="37249">MFSMVFATVLWAVGAQRFWRLSTGRYSPVVLGQAILYWGFAAHVTLNIPAVEAALHGVIGNGTVPMKFASDGAAAMGAAIVASAAVPAFVGQSRRWIAIHVGLATAGFLGATALFFAARPRLPVLDDAVFERVAVRQGGPYGLSYAVSEIYPFLAAFAIFLVFVPLLKMVRSPRDYGVILLCVGAGVSTVYAALRGGYALAAPYLHGDAQVVYDITPILAYVGALGLLSGVIYSTVYDWIRATGARRRIRGLHDYLVALWPGVQRDSWRRATRIEQVEDRSVEVLDALYMEGRSRGIPAAGPRRTPGEVAAWLAASGSEAMSIDALAAPEGTDALDWVESIADEWSVQ</sequence>
<comment type="caution">
    <text evidence="2">The sequence shown here is derived from an EMBL/GenBank/DDBJ whole genome shotgun (WGS) entry which is preliminary data.</text>
</comment>
<accession>A0AA90SJP5</accession>